<dbReference type="SUPFAM" id="SSF54928">
    <property type="entry name" value="RNA-binding domain, RBD"/>
    <property type="match status" value="1"/>
</dbReference>
<dbReference type="Pfam" id="PF00076">
    <property type="entry name" value="RRM_1"/>
    <property type="match status" value="1"/>
</dbReference>
<dbReference type="InterPro" id="IPR000504">
    <property type="entry name" value="RRM_dom"/>
</dbReference>
<dbReference type="GO" id="GO:0005737">
    <property type="term" value="C:cytoplasm"/>
    <property type="evidence" value="ECO:0007669"/>
    <property type="project" value="TreeGrafter"/>
</dbReference>
<evidence type="ECO:0000256" key="3">
    <source>
        <dbReference type="SAM" id="MobiDB-lite"/>
    </source>
</evidence>
<proteinExistence type="predicted"/>
<dbReference type="GO" id="GO:0000398">
    <property type="term" value="P:mRNA splicing, via spliceosome"/>
    <property type="evidence" value="ECO:0007669"/>
    <property type="project" value="TreeGrafter"/>
</dbReference>
<dbReference type="Gene3D" id="3.30.70.330">
    <property type="match status" value="1"/>
</dbReference>
<accession>A0A813JIY3</accession>
<dbReference type="SMART" id="SM00360">
    <property type="entry name" value="RRM"/>
    <property type="match status" value="1"/>
</dbReference>
<protein>
    <recommendedName>
        <fullName evidence="4">RRM domain-containing protein</fullName>
    </recommendedName>
</protein>
<feature type="domain" description="RRM" evidence="4">
    <location>
        <begin position="17"/>
        <end position="89"/>
    </location>
</feature>
<evidence type="ECO:0000256" key="1">
    <source>
        <dbReference type="ARBA" id="ARBA00022884"/>
    </source>
</evidence>
<dbReference type="PANTHER" id="PTHR15481:SF0">
    <property type="entry name" value="LD23870P-RELATED"/>
    <property type="match status" value="1"/>
</dbReference>
<organism evidence="5 6">
    <name type="scientific">Polarella glacialis</name>
    <name type="common">Dinoflagellate</name>
    <dbReference type="NCBI Taxonomy" id="89957"/>
    <lineage>
        <taxon>Eukaryota</taxon>
        <taxon>Sar</taxon>
        <taxon>Alveolata</taxon>
        <taxon>Dinophyceae</taxon>
        <taxon>Suessiales</taxon>
        <taxon>Suessiaceae</taxon>
        <taxon>Polarella</taxon>
    </lineage>
</organism>
<feature type="compositionally biased region" description="Basic and acidic residues" evidence="3">
    <location>
        <begin position="133"/>
        <end position="171"/>
    </location>
</feature>
<keyword evidence="1 2" id="KW-0694">RNA-binding</keyword>
<name>A0A813JIY3_POLGL</name>
<dbReference type="GO" id="GO:0005654">
    <property type="term" value="C:nucleoplasm"/>
    <property type="evidence" value="ECO:0007669"/>
    <property type="project" value="TreeGrafter"/>
</dbReference>
<reference evidence="5" key="1">
    <citation type="submission" date="2021-02" db="EMBL/GenBank/DDBJ databases">
        <authorList>
            <person name="Dougan E. K."/>
            <person name="Rhodes N."/>
            <person name="Thang M."/>
            <person name="Chan C."/>
        </authorList>
    </citation>
    <scope>NUCLEOTIDE SEQUENCE</scope>
</reference>
<dbReference type="GO" id="GO:0061574">
    <property type="term" value="C:ASAP complex"/>
    <property type="evidence" value="ECO:0007669"/>
    <property type="project" value="TreeGrafter"/>
</dbReference>
<feature type="region of interest" description="Disordered" evidence="3">
    <location>
        <begin position="74"/>
        <end position="171"/>
    </location>
</feature>
<evidence type="ECO:0000256" key="2">
    <source>
        <dbReference type="PROSITE-ProRule" id="PRU00176"/>
    </source>
</evidence>
<evidence type="ECO:0000313" key="6">
    <source>
        <dbReference type="Proteomes" id="UP000626109"/>
    </source>
</evidence>
<dbReference type="AlphaFoldDB" id="A0A813JIY3"/>
<dbReference type="InterPro" id="IPR012677">
    <property type="entry name" value="Nucleotide-bd_a/b_plait_sf"/>
</dbReference>
<dbReference type="EMBL" id="CAJNNW010025759">
    <property type="protein sequence ID" value="CAE8679331.1"/>
    <property type="molecule type" value="Genomic_DNA"/>
</dbReference>
<dbReference type="PANTHER" id="PTHR15481">
    <property type="entry name" value="RIBONUCLEIC ACID BINDING PROTEIN S1"/>
    <property type="match status" value="1"/>
</dbReference>
<dbReference type="PROSITE" id="PS50102">
    <property type="entry name" value="RRM"/>
    <property type="match status" value="1"/>
</dbReference>
<gene>
    <name evidence="5" type="ORF">PGLA2088_LOCUS21303</name>
</gene>
<dbReference type="Proteomes" id="UP000626109">
    <property type="component" value="Unassembled WGS sequence"/>
</dbReference>
<dbReference type="CDD" id="cd00590">
    <property type="entry name" value="RRM_SF"/>
    <property type="match status" value="1"/>
</dbReference>
<dbReference type="GO" id="GO:0003723">
    <property type="term" value="F:RNA binding"/>
    <property type="evidence" value="ECO:0007669"/>
    <property type="project" value="UniProtKB-UniRule"/>
</dbReference>
<dbReference type="InterPro" id="IPR035979">
    <property type="entry name" value="RBD_domain_sf"/>
</dbReference>
<sequence length="171" mass="18726">MNTPGATLGRRDRGSGTTICISGISENEKKTRIQEALGDFGHIVRIEIPGGRRVAFVEFEDKRDAMEAMNSMDRKMIGSSNVTIRLADDRAPGASGAPDDRKPREQQRGSFPAPQRSDRSRSRSRGGGGANASRRDNGGDRGSGRGGDRGDRGDRGRSRDRGRDRDRDRDR</sequence>
<feature type="compositionally biased region" description="Basic and acidic residues" evidence="3">
    <location>
        <begin position="98"/>
        <end position="107"/>
    </location>
</feature>
<evidence type="ECO:0000259" key="4">
    <source>
        <dbReference type="PROSITE" id="PS50102"/>
    </source>
</evidence>
<comment type="caution">
    <text evidence="5">The sequence shown here is derived from an EMBL/GenBank/DDBJ whole genome shotgun (WGS) entry which is preliminary data.</text>
</comment>
<evidence type="ECO:0000313" key="5">
    <source>
        <dbReference type="EMBL" id="CAE8679331.1"/>
    </source>
</evidence>